<protein>
    <submittedName>
        <fullName evidence="1">NAD-dependent epimerase/dehydratase</fullName>
    </submittedName>
</protein>
<dbReference type="InterPro" id="IPR036291">
    <property type="entry name" value="NAD(P)-bd_dom_sf"/>
</dbReference>
<proteinExistence type="predicted"/>
<comment type="caution">
    <text evidence="1">The sequence shown here is derived from an EMBL/GenBank/DDBJ whole genome shotgun (WGS) entry which is preliminary data.</text>
</comment>
<organism evidence="1">
    <name type="scientific">mine drainage metagenome</name>
    <dbReference type="NCBI Taxonomy" id="410659"/>
    <lineage>
        <taxon>unclassified sequences</taxon>
        <taxon>metagenomes</taxon>
        <taxon>ecological metagenomes</taxon>
    </lineage>
</organism>
<evidence type="ECO:0000313" key="1">
    <source>
        <dbReference type="EMBL" id="EQD72099.1"/>
    </source>
</evidence>
<reference evidence="1" key="2">
    <citation type="journal article" date="2014" name="ISME J.">
        <title>Microbial stratification in low pH oxic and suboxic macroscopic growths along an acid mine drainage.</title>
        <authorList>
            <person name="Mendez-Garcia C."/>
            <person name="Mesa V."/>
            <person name="Sprenger R.R."/>
            <person name="Richter M."/>
            <person name="Diez M.S."/>
            <person name="Solano J."/>
            <person name="Bargiela R."/>
            <person name="Golyshina O.V."/>
            <person name="Manteca A."/>
            <person name="Ramos J.L."/>
            <person name="Gallego J.R."/>
            <person name="Llorente I."/>
            <person name="Martins Dos Santos V.A."/>
            <person name="Jensen O.N."/>
            <person name="Pelaez A.I."/>
            <person name="Sanchez J."/>
            <person name="Ferrer M."/>
        </authorList>
    </citation>
    <scope>NUCLEOTIDE SEQUENCE</scope>
</reference>
<feature type="non-terminal residue" evidence="1">
    <location>
        <position position="62"/>
    </location>
</feature>
<dbReference type="AlphaFoldDB" id="T1CTQ0"/>
<name>T1CTQ0_9ZZZZ</name>
<dbReference type="SUPFAM" id="SSF51735">
    <property type="entry name" value="NAD(P)-binding Rossmann-fold domains"/>
    <property type="match status" value="1"/>
</dbReference>
<sequence length="62" mass="6773">MGGTGFISRRLVDLLIKDGADVTIATSGRTANPYGDAVEEVKVNRFDRISLDENLNSPPFFD</sequence>
<reference evidence="1" key="1">
    <citation type="submission" date="2013-08" db="EMBL/GenBank/DDBJ databases">
        <authorList>
            <person name="Mendez C."/>
            <person name="Richter M."/>
            <person name="Ferrer M."/>
            <person name="Sanchez J."/>
        </authorList>
    </citation>
    <scope>NUCLEOTIDE SEQUENCE</scope>
</reference>
<accession>T1CTQ0</accession>
<gene>
    <name evidence="1" type="ORF">B1B_04043</name>
</gene>
<dbReference type="EMBL" id="AUZY01002528">
    <property type="protein sequence ID" value="EQD72099.1"/>
    <property type="molecule type" value="Genomic_DNA"/>
</dbReference>
<dbReference type="Gene3D" id="3.40.50.720">
    <property type="entry name" value="NAD(P)-binding Rossmann-like Domain"/>
    <property type="match status" value="1"/>
</dbReference>